<keyword evidence="7" id="KW-0479">Metal-binding</keyword>
<dbReference type="PANTHER" id="PTHR35864:SF1">
    <property type="entry name" value="ZINC METALLOPROTEASE YWHC-RELATED"/>
    <property type="match status" value="1"/>
</dbReference>
<dbReference type="GO" id="GO:0008237">
    <property type="term" value="F:metallopeptidase activity"/>
    <property type="evidence" value="ECO:0007669"/>
    <property type="project" value="UniProtKB-KW"/>
</dbReference>
<evidence type="ECO:0000256" key="5">
    <source>
        <dbReference type="ARBA" id="ARBA00022670"/>
    </source>
</evidence>
<comment type="subcellular location">
    <subcellularLocation>
        <location evidence="2">Cell membrane</location>
        <topology evidence="2">Multi-pass membrane protein</topology>
    </subcellularLocation>
</comment>
<dbReference type="GO" id="GO:0046872">
    <property type="term" value="F:metal ion binding"/>
    <property type="evidence" value="ECO:0007669"/>
    <property type="project" value="UniProtKB-KW"/>
</dbReference>
<dbReference type="Proteomes" id="UP000178776">
    <property type="component" value="Chromosome"/>
</dbReference>
<reference evidence="13 14" key="1">
    <citation type="submission" date="2016-10" db="EMBL/GenBank/DDBJ databases">
        <title>Chromobacterium muskegensis sp. nov., an insecticidal bacterium isolated from Sphagnum bogs.</title>
        <authorList>
            <person name="Sparks M.E."/>
            <person name="Blackburn M.B."/>
            <person name="Gundersen-Rindal D.E."/>
            <person name="Mitchell A."/>
            <person name="Farrar R."/>
            <person name="Kuhar D."/>
        </authorList>
    </citation>
    <scope>NUCLEOTIDE SEQUENCE [LARGE SCALE GENOMIC DNA]</scope>
    <source>
        <strain evidence="13 14">21-1</strain>
    </source>
</reference>
<dbReference type="GO" id="GO:0006508">
    <property type="term" value="P:proteolysis"/>
    <property type="evidence" value="ECO:0007669"/>
    <property type="project" value="UniProtKB-KW"/>
</dbReference>
<evidence type="ECO:0000256" key="12">
    <source>
        <dbReference type="ARBA" id="ARBA00023136"/>
    </source>
</evidence>
<keyword evidence="9" id="KW-0862">Zinc</keyword>
<keyword evidence="4" id="KW-1003">Cell membrane</keyword>
<dbReference type="EMBL" id="CP017707">
    <property type="protein sequence ID" value="AOZ52358.1"/>
    <property type="molecule type" value="Genomic_DNA"/>
</dbReference>
<evidence type="ECO:0000256" key="4">
    <source>
        <dbReference type="ARBA" id="ARBA00022475"/>
    </source>
</evidence>
<evidence type="ECO:0000256" key="10">
    <source>
        <dbReference type="ARBA" id="ARBA00022989"/>
    </source>
</evidence>
<evidence type="ECO:0000256" key="7">
    <source>
        <dbReference type="ARBA" id="ARBA00022723"/>
    </source>
</evidence>
<comment type="cofactor">
    <cofactor evidence="1">
        <name>Zn(2+)</name>
        <dbReference type="ChEBI" id="CHEBI:29105"/>
    </cofactor>
</comment>
<dbReference type="InterPro" id="IPR044537">
    <property type="entry name" value="Rip2-like"/>
</dbReference>
<evidence type="ECO:0000256" key="8">
    <source>
        <dbReference type="ARBA" id="ARBA00022801"/>
    </source>
</evidence>
<name>A0A1D9LM21_9NEIS</name>
<evidence type="ECO:0000256" key="1">
    <source>
        <dbReference type="ARBA" id="ARBA00001947"/>
    </source>
</evidence>
<evidence type="ECO:0000313" key="13">
    <source>
        <dbReference type="EMBL" id="AOZ52358.1"/>
    </source>
</evidence>
<comment type="similarity">
    <text evidence="3">Belongs to the peptidase M50B family.</text>
</comment>
<organism evidence="13 14">
    <name type="scientific">Chromobacterium vaccinii</name>
    <dbReference type="NCBI Taxonomy" id="1108595"/>
    <lineage>
        <taxon>Bacteria</taxon>
        <taxon>Pseudomonadati</taxon>
        <taxon>Pseudomonadota</taxon>
        <taxon>Betaproteobacteria</taxon>
        <taxon>Neisseriales</taxon>
        <taxon>Chromobacteriaceae</taxon>
        <taxon>Chromobacterium</taxon>
    </lineage>
</organism>
<evidence type="ECO:0000256" key="2">
    <source>
        <dbReference type="ARBA" id="ARBA00004651"/>
    </source>
</evidence>
<keyword evidence="6" id="KW-0812">Transmembrane</keyword>
<accession>A0A1D9LM21</accession>
<dbReference type="InterPro" id="IPR052348">
    <property type="entry name" value="Metallopeptidase_M50B"/>
</dbReference>
<keyword evidence="8" id="KW-0378">Hydrolase</keyword>
<keyword evidence="10" id="KW-1133">Transmembrane helix</keyword>
<keyword evidence="11" id="KW-0482">Metalloprotease</keyword>
<evidence type="ECO:0000256" key="9">
    <source>
        <dbReference type="ARBA" id="ARBA00022833"/>
    </source>
</evidence>
<evidence type="ECO:0000256" key="11">
    <source>
        <dbReference type="ARBA" id="ARBA00023049"/>
    </source>
</evidence>
<dbReference type="PANTHER" id="PTHR35864">
    <property type="entry name" value="ZINC METALLOPROTEASE MJ0611-RELATED"/>
    <property type="match status" value="1"/>
</dbReference>
<proteinExistence type="inferred from homology"/>
<dbReference type="STRING" id="1108595.BKX93_21695"/>
<evidence type="ECO:0000256" key="6">
    <source>
        <dbReference type="ARBA" id="ARBA00022692"/>
    </source>
</evidence>
<dbReference type="RefSeq" id="WP_046158560.1">
    <property type="nucleotide sequence ID" value="NZ_CP017707.1"/>
</dbReference>
<dbReference type="AlphaFoldDB" id="A0A1D9LM21"/>
<dbReference type="GeneID" id="68843814"/>
<gene>
    <name evidence="13" type="ORF">BKX93_21695</name>
</gene>
<keyword evidence="12" id="KW-0472">Membrane</keyword>
<dbReference type="KEGG" id="cvc:BKX93_21695"/>
<protein>
    <submittedName>
        <fullName evidence="13">Uncharacterized protein</fullName>
    </submittedName>
</protein>
<keyword evidence="5" id="KW-0645">Protease</keyword>
<sequence length="213" mass="22911">MQELSLIQTLAVSILPVLFAITMPAGAQAFMADRLGDRTAYMTGRRTFSPFAHIDPIGSVVLPMIGVAMGGFIIGWPKSLQLNPGAMRKPRTALAKVAVVTPLANLAMALLWAGAIAASAYAPDYFRAPLQWMGLIGIKVNVALMIFTLIPLPPLPGGVILQSLLPSRAAWQFSKVEPYSFWILLLLMFSGVLGGLLMPLLKLVNMLILSLVL</sequence>
<evidence type="ECO:0000313" key="14">
    <source>
        <dbReference type="Proteomes" id="UP000178776"/>
    </source>
</evidence>
<dbReference type="CDD" id="cd06158">
    <property type="entry name" value="S2P-M50_like_1"/>
    <property type="match status" value="1"/>
</dbReference>
<evidence type="ECO:0000256" key="3">
    <source>
        <dbReference type="ARBA" id="ARBA00007931"/>
    </source>
</evidence>
<dbReference type="GO" id="GO:0005886">
    <property type="term" value="C:plasma membrane"/>
    <property type="evidence" value="ECO:0007669"/>
    <property type="project" value="UniProtKB-SubCell"/>
</dbReference>